<accession>A0A7E4VE03</accession>
<dbReference type="PROSITE" id="PS50181">
    <property type="entry name" value="FBOX"/>
    <property type="match status" value="1"/>
</dbReference>
<dbReference type="WBParaSite" id="Pan_g19908.t1">
    <property type="protein sequence ID" value="Pan_g19908.t1"/>
    <property type="gene ID" value="Pan_g19908"/>
</dbReference>
<evidence type="ECO:0000313" key="3">
    <source>
        <dbReference type="WBParaSite" id="Pan_g19908.t1"/>
    </source>
</evidence>
<evidence type="ECO:0000259" key="1">
    <source>
        <dbReference type="PROSITE" id="PS50181"/>
    </source>
</evidence>
<name>A0A7E4VE03_PANRE</name>
<feature type="domain" description="F-box" evidence="1">
    <location>
        <begin position="5"/>
        <end position="53"/>
    </location>
</feature>
<reference evidence="2" key="1">
    <citation type="journal article" date="2013" name="Genetics">
        <title>The draft genome and transcriptome of Panagrellus redivivus are shaped by the harsh demands of a free-living lifestyle.</title>
        <authorList>
            <person name="Srinivasan J."/>
            <person name="Dillman A.R."/>
            <person name="Macchietto M.G."/>
            <person name="Heikkinen L."/>
            <person name="Lakso M."/>
            <person name="Fracchia K.M."/>
            <person name="Antoshechkin I."/>
            <person name="Mortazavi A."/>
            <person name="Wong G."/>
            <person name="Sternberg P.W."/>
        </authorList>
    </citation>
    <scope>NUCLEOTIDE SEQUENCE [LARGE SCALE GENOMIC DNA]</scope>
    <source>
        <strain evidence="2">MT8872</strain>
    </source>
</reference>
<keyword evidence="2" id="KW-1185">Reference proteome</keyword>
<dbReference type="AlphaFoldDB" id="A0A7E4VE03"/>
<evidence type="ECO:0000313" key="2">
    <source>
        <dbReference type="Proteomes" id="UP000492821"/>
    </source>
</evidence>
<protein>
    <submittedName>
        <fullName evidence="3">F-box domain-containing protein</fullName>
    </submittedName>
</protein>
<dbReference type="Proteomes" id="UP000492821">
    <property type="component" value="Unassembled WGS sequence"/>
</dbReference>
<proteinExistence type="predicted"/>
<sequence>MSSLEISLNDLPYSITRRLVDLMSVETLLKFQYVNTETAFLSKRRPVTVKRKLCVTKDELLSLRTPFYVQHSVWIKIGSIVEGNRALPYFHGTYTFLHLSGVYSWRQAMRLCHPKVEDCHWYGILELNEQDYDEFIRQLCHIFATRTISIYFGQSPCFFGKLKSAVENLKRDFKVADSFKECDVFQPRDLIYITCRHL</sequence>
<reference evidence="3" key="2">
    <citation type="submission" date="2020-10" db="UniProtKB">
        <authorList>
            <consortium name="WormBaseParasite"/>
        </authorList>
    </citation>
    <scope>IDENTIFICATION</scope>
</reference>
<organism evidence="2 3">
    <name type="scientific">Panagrellus redivivus</name>
    <name type="common">Microworm</name>
    <dbReference type="NCBI Taxonomy" id="6233"/>
    <lineage>
        <taxon>Eukaryota</taxon>
        <taxon>Metazoa</taxon>
        <taxon>Ecdysozoa</taxon>
        <taxon>Nematoda</taxon>
        <taxon>Chromadorea</taxon>
        <taxon>Rhabditida</taxon>
        <taxon>Tylenchina</taxon>
        <taxon>Panagrolaimomorpha</taxon>
        <taxon>Panagrolaimoidea</taxon>
        <taxon>Panagrolaimidae</taxon>
        <taxon>Panagrellus</taxon>
    </lineage>
</organism>
<dbReference type="InterPro" id="IPR001810">
    <property type="entry name" value="F-box_dom"/>
</dbReference>